<dbReference type="SUPFAM" id="SSF53474">
    <property type="entry name" value="alpha/beta-Hydrolases"/>
    <property type="match status" value="1"/>
</dbReference>
<gene>
    <name evidence="1" type="ORF">OFAG_01292</name>
</gene>
<dbReference type="AlphaFoldDB" id="C3X4K3"/>
<reference evidence="1" key="1">
    <citation type="submission" date="2011-10" db="EMBL/GenBank/DDBJ databases">
        <title>The Genome Sequence of Oxalobacter formigenes HOxBLS.</title>
        <authorList>
            <consortium name="The Broad Institute Genome Sequencing Platform"/>
            <person name="Earl A."/>
            <person name="Ward D."/>
            <person name="Feldgarden M."/>
            <person name="Gevers D."/>
            <person name="Allison M.J."/>
            <person name="Humphrey S."/>
            <person name="Young S.K."/>
            <person name="Zeng Q."/>
            <person name="Gargeya S."/>
            <person name="Fitzgerald M."/>
            <person name="Haas B."/>
            <person name="Abouelleil A."/>
            <person name="Alvarado L."/>
            <person name="Arachchi H.M."/>
            <person name="Berlin A."/>
            <person name="Brown A."/>
            <person name="Chapman S.B."/>
            <person name="Chen Z."/>
            <person name="Dunbar C."/>
            <person name="Freedman E."/>
            <person name="Gearin G."/>
            <person name="Goldberg J."/>
            <person name="Griggs A."/>
            <person name="Gujja S."/>
            <person name="Heiman D."/>
            <person name="Howarth C."/>
            <person name="Larson L."/>
            <person name="Lui A."/>
            <person name="MacDonald P.J.P."/>
            <person name="Montmayeur A."/>
            <person name="Murphy C."/>
            <person name="Neiman D."/>
            <person name="Pearson M."/>
            <person name="Priest M."/>
            <person name="Roberts A."/>
            <person name="Saif S."/>
            <person name="Shea T."/>
            <person name="Shenoy N."/>
            <person name="Sisk P."/>
            <person name="Stolte C."/>
            <person name="Sykes S."/>
            <person name="Wortman J."/>
            <person name="Nusbaum C."/>
            <person name="Birren B."/>
        </authorList>
    </citation>
    <scope>NUCLEOTIDE SEQUENCE [LARGE SCALE GENOMIC DNA]</scope>
    <source>
        <strain evidence="1">HOxBLS</strain>
    </source>
</reference>
<dbReference type="eggNOG" id="COG1073">
    <property type="taxonomic scope" value="Bacteria"/>
</dbReference>
<evidence type="ECO:0008006" key="3">
    <source>
        <dbReference type="Google" id="ProtNLM"/>
    </source>
</evidence>
<dbReference type="Proteomes" id="UP000003973">
    <property type="component" value="Unassembled WGS sequence"/>
</dbReference>
<dbReference type="Gene3D" id="3.40.50.1820">
    <property type="entry name" value="alpha/beta hydrolase"/>
    <property type="match status" value="1"/>
</dbReference>
<protein>
    <recommendedName>
        <fullName evidence="3">Alpha/beta hydrolase</fullName>
    </recommendedName>
</protein>
<dbReference type="EMBL" id="ACDP02000006">
    <property type="protein sequence ID" value="EEO28139.2"/>
    <property type="molecule type" value="Genomic_DNA"/>
</dbReference>
<dbReference type="HOGENOM" id="CLU_1018789_0_0_4"/>
<proteinExistence type="predicted"/>
<comment type="caution">
    <text evidence="1">The sequence shown here is derived from an EMBL/GenBank/DDBJ whole genome shotgun (WGS) entry which is preliminary data.</text>
</comment>
<evidence type="ECO:0000313" key="2">
    <source>
        <dbReference type="Proteomes" id="UP000003973"/>
    </source>
</evidence>
<dbReference type="InterPro" id="IPR029058">
    <property type="entry name" value="AB_hydrolase_fold"/>
</dbReference>
<name>C3X4K3_9BURK</name>
<keyword evidence="2" id="KW-1185">Reference proteome</keyword>
<accession>C3X4K3</accession>
<evidence type="ECO:0000313" key="1">
    <source>
        <dbReference type="EMBL" id="EEO28139.2"/>
    </source>
</evidence>
<sequence length="273" mass="31168">MPARKMKKTVCIGPEKTSPSHPCFNGLHRQPSTFQFHPSIYSDCPVSFPSQDFHDLAEKPLRQDEKSVYKRLSAKQNRKLFIYLPRIRSFSIQSLLNTSLTIQEHYQFMKPLIHFIHGKESGPWGTKIRYLADIARRMGYDVESLDYSFTFDPEVRVQLLEESCQKRPAQFFVGSSMGGWVAMTASASIPVRGLFLLAPAIDIPGYPPYRLGCAGDAIEIVHGWQDSLIPVENVIRFSRDKACTLYLVNDEHRLKNRLVQVGDCLESFLKRLG</sequence>
<organism evidence="1 2">
    <name type="scientific">Oxalobacter paraformigenes</name>
    <dbReference type="NCBI Taxonomy" id="556268"/>
    <lineage>
        <taxon>Bacteria</taxon>
        <taxon>Pseudomonadati</taxon>
        <taxon>Pseudomonadota</taxon>
        <taxon>Betaproteobacteria</taxon>
        <taxon>Burkholderiales</taxon>
        <taxon>Oxalobacteraceae</taxon>
        <taxon>Oxalobacter</taxon>
    </lineage>
</organism>